<organism evidence="1">
    <name type="scientific">uncultured bacterium contig00115</name>
    <dbReference type="NCBI Taxonomy" id="1181577"/>
    <lineage>
        <taxon>Bacteria</taxon>
        <taxon>environmental samples</taxon>
    </lineage>
</organism>
<reference evidence="1" key="1">
    <citation type="submission" date="2012-03" db="EMBL/GenBank/DDBJ databases">
        <title>Functional metagenomics reveals considerable lignocellulase gene clusters in the gut microbiome of a wood-feeding higher termite.</title>
        <authorList>
            <person name="Liu N."/>
        </authorList>
    </citation>
    <scope>NUCLEOTIDE SEQUENCE</scope>
</reference>
<name>A0A806KSV0_9BACT</name>
<sequence>MVDVFLTVPPVMLNLAAVAVPESARKIVPELGAIFADVTVAVPEMVTTPVEAL</sequence>
<proteinExistence type="predicted"/>
<accession>A0A806KSV0</accession>
<dbReference type="AlphaFoldDB" id="A0A806KSV0"/>
<evidence type="ECO:0000313" key="1">
    <source>
        <dbReference type="EMBL" id="AGS54331.1"/>
    </source>
</evidence>
<protein>
    <submittedName>
        <fullName evidence="1">Uncharacterized protein</fullName>
    </submittedName>
</protein>
<dbReference type="EMBL" id="JQ844289">
    <property type="protein sequence ID" value="AGS54331.1"/>
    <property type="molecule type" value="Genomic_DNA"/>
</dbReference>